<dbReference type="Proteomes" id="UP001163324">
    <property type="component" value="Chromosome 6"/>
</dbReference>
<evidence type="ECO:0000313" key="2">
    <source>
        <dbReference type="Proteomes" id="UP001163324"/>
    </source>
</evidence>
<organism evidence="1 2">
    <name type="scientific">Trichothecium roseum</name>
    <dbReference type="NCBI Taxonomy" id="47278"/>
    <lineage>
        <taxon>Eukaryota</taxon>
        <taxon>Fungi</taxon>
        <taxon>Dikarya</taxon>
        <taxon>Ascomycota</taxon>
        <taxon>Pezizomycotina</taxon>
        <taxon>Sordariomycetes</taxon>
        <taxon>Hypocreomycetidae</taxon>
        <taxon>Hypocreales</taxon>
        <taxon>Hypocreales incertae sedis</taxon>
        <taxon>Trichothecium</taxon>
    </lineage>
</organism>
<gene>
    <name evidence="1" type="ORF">N3K66_007049</name>
</gene>
<name>A0ACC0UXI4_9HYPO</name>
<accession>A0ACC0UXI4</accession>
<sequence>MAPKQPNGVQLVFLPPNNRSGDGLDSTARGHASRQGHSRSAKKRAVAGSAQVRGRKPVGGGSSPGQVADRYLEKHDQYCCCSSCSDQDGRDVDQSALIGVQKVKIYDKQRRMQHAASPVRLIVDRDIGSGDLDPFNTSTVAGLSSSERYLLYYALTATTGSFGESPEIKRNFAHSWTCRSLENMSTLHANVLGGSVHYLLNCPDLMPAHQIRAVSLAAKGRALRNLRAEIDLYYRRPEAVNADNLLLTIFVLGIHADVVPGPAPARPRWSSPLADCRDLGVYSRMCFGSEHMEAMYTLIEERGGVKNICNTTFGCVIPLTDMLYSFRQGVTPRLPSHYTAQQIRDTEVWRPDAEAKLMLATLGSAFRKDSGALPLILQLGPEITETLLTLAELTAAVDQYVRGGTGAPDTLDVLLNNIDWASHRLLSQPSYLVQIKGKKKKKGSIKDKGKSGDVKATGLGSRRPVLRELCRLASLLYLNMVMLPYGPHGEVRHRISRQVLDLLVSDDGPLSWANRGDSGGDDEDDGGNQGPVWDFLLWVACLGAVSGQGTPLEEKYAGFLRDHGRLRMGWAAARERVKRFLWWDYVCEEPALLMWADAAGGLS</sequence>
<comment type="caution">
    <text evidence="1">The sequence shown here is derived from an EMBL/GenBank/DDBJ whole genome shotgun (WGS) entry which is preliminary data.</text>
</comment>
<keyword evidence="2" id="KW-1185">Reference proteome</keyword>
<reference evidence="1" key="1">
    <citation type="submission" date="2022-10" db="EMBL/GenBank/DDBJ databases">
        <title>Complete Genome of Trichothecium roseum strain YXFP-22015, a Plant Pathogen Isolated from Citrus.</title>
        <authorList>
            <person name="Wang Y."/>
            <person name="Zhu L."/>
        </authorList>
    </citation>
    <scope>NUCLEOTIDE SEQUENCE</scope>
    <source>
        <strain evidence="1">YXFP-22015</strain>
    </source>
</reference>
<evidence type="ECO:0000313" key="1">
    <source>
        <dbReference type="EMBL" id="KAI9898689.1"/>
    </source>
</evidence>
<proteinExistence type="predicted"/>
<dbReference type="EMBL" id="CM047945">
    <property type="protein sequence ID" value="KAI9898689.1"/>
    <property type="molecule type" value="Genomic_DNA"/>
</dbReference>
<protein>
    <submittedName>
        <fullName evidence="1">Uncharacterized protein</fullName>
    </submittedName>
</protein>